<dbReference type="Pfam" id="PF04945">
    <property type="entry name" value="YHS"/>
    <property type="match status" value="1"/>
</dbReference>
<organism evidence="3 4">
    <name type="scientific">Chryseobacterium profundimaris</name>
    <dbReference type="NCBI Taxonomy" id="1387275"/>
    <lineage>
        <taxon>Bacteria</taxon>
        <taxon>Pseudomonadati</taxon>
        <taxon>Bacteroidota</taxon>
        <taxon>Flavobacteriia</taxon>
        <taxon>Flavobacteriales</taxon>
        <taxon>Weeksellaceae</taxon>
        <taxon>Chryseobacterium group</taxon>
        <taxon>Chryseobacterium</taxon>
    </lineage>
</organism>
<dbReference type="InterPro" id="IPR011017">
    <property type="entry name" value="TRASH_dom"/>
</dbReference>
<dbReference type="InterPro" id="IPR009078">
    <property type="entry name" value="Ferritin-like_SF"/>
</dbReference>
<dbReference type="SMART" id="SM00746">
    <property type="entry name" value="TRASH"/>
    <property type="match status" value="1"/>
</dbReference>
<dbReference type="Proteomes" id="UP001157960">
    <property type="component" value="Unassembled WGS sequence"/>
</dbReference>
<accession>A0ABY1NLH7</accession>
<evidence type="ECO:0000313" key="4">
    <source>
        <dbReference type="Proteomes" id="UP001157960"/>
    </source>
</evidence>
<feature type="signal peptide" evidence="1">
    <location>
        <begin position="1"/>
        <end position="20"/>
    </location>
</feature>
<dbReference type="SUPFAM" id="SSF47240">
    <property type="entry name" value="Ferritin-like"/>
    <property type="match status" value="1"/>
</dbReference>
<feature type="chain" id="PRO_5046524497" evidence="1">
    <location>
        <begin position="21"/>
        <end position="88"/>
    </location>
</feature>
<evidence type="ECO:0000256" key="1">
    <source>
        <dbReference type="SAM" id="SignalP"/>
    </source>
</evidence>
<proteinExistence type="predicted"/>
<dbReference type="InterPro" id="IPR012348">
    <property type="entry name" value="RNR-like"/>
</dbReference>
<keyword evidence="4" id="KW-1185">Reference proteome</keyword>
<evidence type="ECO:0000313" key="3">
    <source>
        <dbReference type="EMBL" id="SMP12642.1"/>
    </source>
</evidence>
<dbReference type="InterPro" id="IPR007029">
    <property type="entry name" value="YHS_dom"/>
</dbReference>
<dbReference type="Gene3D" id="1.10.620.20">
    <property type="entry name" value="Ribonucleotide Reductase, subunit A"/>
    <property type="match status" value="1"/>
</dbReference>
<feature type="domain" description="TRASH" evidence="2">
    <location>
        <begin position="46"/>
        <end position="83"/>
    </location>
</feature>
<dbReference type="EMBL" id="FXTZ01000002">
    <property type="protein sequence ID" value="SMP12642.1"/>
    <property type="molecule type" value="Genomic_DNA"/>
</dbReference>
<sequence>MKLKSTAASFFVMFASLVYAQQTGRDQKQISKKADLRKVKVINTYDPVCKMKSEDQISDTALYRKRIYGFCSSHCKDRFKQNPEKYLK</sequence>
<gene>
    <name evidence="3" type="ORF">SAMN06264346_102475</name>
</gene>
<reference evidence="3 4" key="1">
    <citation type="submission" date="2017-05" db="EMBL/GenBank/DDBJ databases">
        <authorList>
            <person name="Varghese N."/>
            <person name="Submissions S."/>
        </authorList>
    </citation>
    <scope>NUCLEOTIDE SEQUENCE [LARGE SCALE GENOMIC DNA]</scope>
    <source>
        <strain evidence="3 4">DSM 28214</strain>
    </source>
</reference>
<keyword evidence="1" id="KW-0732">Signal</keyword>
<evidence type="ECO:0000259" key="2">
    <source>
        <dbReference type="SMART" id="SM00746"/>
    </source>
</evidence>
<comment type="caution">
    <text evidence="3">The sequence shown here is derived from an EMBL/GenBank/DDBJ whole genome shotgun (WGS) entry which is preliminary data.</text>
</comment>
<dbReference type="RefSeq" id="WP_228445489.1">
    <property type="nucleotide sequence ID" value="NZ_FXTZ01000002.1"/>
</dbReference>
<name>A0ABY1NLH7_9FLAO</name>
<protein>
    <submittedName>
        <fullName evidence="3">YHS domain-containing protein</fullName>
    </submittedName>
</protein>